<evidence type="ECO:0000313" key="7">
    <source>
        <dbReference type="EMBL" id="BCB76513.1"/>
    </source>
</evidence>
<dbReference type="EMBL" id="AP022870">
    <property type="protein sequence ID" value="BCB76513.1"/>
    <property type="molecule type" value="Genomic_DNA"/>
</dbReference>
<dbReference type="PANTHER" id="PTHR30055">
    <property type="entry name" value="HTH-TYPE TRANSCRIPTIONAL REGULATOR RUTR"/>
    <property type="match status" value="1"/>
</dbReference>
<dbReference type="Pfam" id="PF00440">
    <property type="entry name" value="TetR_N"/>
    <property type="match status" value="1"/>
</dbReference>
<dbReference type="SUPFAM" id="SSF48498">
    <property type="entry name" value="Tetracyclin repressor-like, C-terminal domain"/>
    <property type="match status" value="1"/>
</dbReference>
<dbReference type="InterPro" id="IPR001647">
    <property type="entry name" value="HTH_TetR"/>
</dbReference>
<dbReference type="SUPFAM" id="SSF46689">
    <property type="entry name" value="Homeodomain-like"/>
    <property type="match status" value="1"/>
</dbReference>
<reference evidence="7 8" key="1">
    <citation type="submission" date="2020-03" db="EMBL/GenBank/DDBJ databases">
        <title>Whole genome shotgun sequence of Phytohabitans flavus NBRC 107702.</title>
        <authorList>
            <person name="Komaki H."/>
            <person name="Tamura T."/>
        </authorList>
    </citation>
    <scope>NUCLEOTIDE SEQUENCE [LARGE SCALE GENOMIC DNA]</scope>
    <source>
        <strain evidence="7 8">NBRC 107702</strain>
    </source>
</reference>
<proteinExistence type="predicted"/>
<feature type="domain" description="HTH tetR-type" evidence="6">
    <location>
        <begin position="30"/>
        <end position="90"/>
    </location>
</feature>
<dbReference type="GO" id="GO:0000976">
    <property type="term" value="F:transcription cis-regulatory region binding"/>
    <property type="evidence" value="ECO:0007669"/>
    <property type="project" value="TreeGrafter"/>
</dbReference>
<keyword evidence="3 5" id="KW-0238">DNA-binding</keyword>
<accession>A0A6F8XRR0</accession>
<dbReference type="Proteomes" id="UP000502508">
    <property type="component" value="Chromosome"/>
</dbReference>
<dbReference type="InterPro" id="IPR036271">
    <property type="entry name" value="Tet_transcr_reg_TetR-rel_C_sf"/>
</dbReference>
<dbReference type="PRINTS" id="PR00400">
    <property type="entry name" value="TETREPRESSOR"/>
</dbReference>
<dbReference type="Gene3D" id="1.10.357.10">
    <property type="entry name" value="Tetracycline Repressor, domain 2"/>
    <property type="match status" value="1"/>
</dbReference>
<evidence type="ECO:0000256" key="5">
    <source>
        <dbReference type="PROSITE-ProRule" id="PRU00335"/>
    </source>
</evidence>
<dbReference type="Pfam" id="PF02909">
    <property type="entry name" value="TetR_C_1"/>
    <property type="match status" value="1"/>
</dbReference>
<keyword evidence="2" id="KW-0805">Transcription regulation</keyword>
<name>A0A6F8XRR0_9ACTN</name>
<keyword evidence="8" id="KW-1185">Reference proteome</keyword>
<dbReference type="AlphaFoldDB" id="A0A6F8XRR0"/>
<keyword evidence="1" id="KW-0678">Repressor</keyword>
<dbReference type="GO" id="GO:0045892">
    <property type="term" value="P:negative regulation of DNA-templated transcription"/>
    <property type="evidence" value="ECO:0007669"/>
    <property type="project" value="InterPro"/>
</dbReference>
<dbReference type="PROSITE" id="PS50977">
    <property type="entry name" value="HTH_TETR_2"/>
    <property type="match status" value="1"/>
</dbReference>
<keyword evidence="4" id="KW-0804">Transcription</keyword>
<dbReference type="InterPro" id="IPR004111">
    <property type="entry name" value="Repressor_TetR_C"/>
</dbReference>
<dbReference type="InterPro" id="IPR009057">
    <property type="entry name" value="Homeodomain-like_sf"/>
</dbReference>
<feature type="DNA-binding region" description="H-T-H motif" evidence="5">
    <location>
        <begin position="53"/>
        <end position="72"/>
    </location>
</feature>
<dbReference type="KEGG" id="pfla:Pflav_029230"/>
<protein>
    <submittedName>
        <fullName evidence="7">TetR family transcriptional regulator</fullName>
    </submittedName>
</protein>
<evidence type="ECO:0000256" key="4">
    <source>
        <dbReference type="ARBA" id="ARBA00023163"/>
    </source>
</evidence>
<reference evidence="7 8" key="2">
    <citation type="submission" date="2020-03" db="EMBL/GenBank/DDBJ databases">
        <authorList>
            <person name="Ichikawa N."/>
            <person name="Kimura A."/>
            <person name="Kitahashi Y."/>
            <person name="Uohara A."/>
        </authorList>
    </citation>
    <scope>NUCLEOTIDE SEQUENCE [LARGE SCALE GENOMIC DNA]</scope>
    <source>
        <strain evidence="7 8">NBRC 107702</strain>
    </source>
</reference>
<dbReference type="InterPro" id="IPR050109">
    <property type="entry name" value="HTH-type_TetR-like_transc_reg"/>
</dbReference>
<dbReference type="GO" id="GO:0003700">
    <property type="term" value="F:DNA-binding transcription factor activity"/>
    <property type="evidence" value="ECO:0007669"/>
    <property type="project" value="TreeGrafter"/>
</dbReference>
<evidence type="ECO:0000259" key="6">
    <source>
        <dbReference type="PROSITE" id="PS50977"/>
    </source>
</evidence>
<organism evidence="7 8">
    <name type="scientific">Phytohabitans flavus</name>
    <dbReference type="NCBI Taxonomy" id="1076124"/>
    <lineage>
        <taxon>Bacteria</taxon>
        <taxon>Bacillati</taxon>
        <taxon>Actinomycetota</taxon>
        <taxon>Actinomycetes</taxon>
        <taxon>Micromonosporales</taxon>
        <taxon>Micromonosporaceae</taxon>
    </lineage>
</organism>
<evidence type="ECO:0000256" key="1">
    <source>
        <dbReference type="ARBA" id="ARBA00022491"/>
    </source>
</evidence>
<dbReference type="InterPro" id="IPR003012">
    <property type="entry name" value="Tet_transcr_reg_TetR"/>
</dbReference>
<sequence length="228" mass="24252">MKWLRTGPSGAGLAGGRVCFDELVPDRRPALDRDVIVRTALAVIDRDGVAGLTMRKFGAELGVDPMAVYYYLPDKGALFDAVVEAVHDEVGELLVEEGATWQSLVWETFQRTRRVLLRHPHTIPLVGTRPVLSPRMLARADRLIAALVEVGLTAATALNIVACARSYTVGYLLVEAGVPAGPPVGAGVADADVMVAYPSLAAGMAQGYDPDRQFGMGLRALLDGFPAG</sequence>
<evidence type="ECO:0000256" key="3">
    <source>
        <dbReference type="ARBA" id="ARBA00023125"/>
    </source>
</evidence>
<dbReference type="PANTHER" id="PTHR30055:SF151">
    <property type="entry name" value="TRANSCRIPTIONAL REGULATORY PROTEIN"/>
    <property type="match status" value="1"/>
</dbReference>
<gene>
    <name evidence="7" type="ORF">Pflav_029230</name>
</gene>
<evidence type="ECO:0000256" key="2">
    <source>
        <dbReference type="ARBA" id="ARBA00023015"/>
    </source>
</evidence>
<evidence type="ECO:0000313" key="8">
    <source>
        <dbReference type="Proteomes" id="UP000502508"/>
    </source>
</evidence>
<dbReference type="GO" id="GO:0046677">
    <property type="term" value="P:response to antibiotic"/>
    <property type="evidence" value="ECO:0007669"/>
    <property type="project" value="InterPro"/>
</dbReference>